<evidence type="ECO:0000256" key="7">
    <source>
        <dbReference type="SAM" id="MobiDB-lite"/>
    </source>
</evidence>
<dbReference type="Pfam" id="PF25352">
    <property type="entry name" value="PH_ULP"/>
    <property type="match status" value="1"/>
</dbReference>
<evidence type="ECO:0000256" key="5">
    <source>
        <dbReference type="ARBA" id="ARBA00022807"/>
    </source>
</evidence>
<comment type="function">
    <text evidence="6">Protease that catalyzes two essential functions in the SUMO pathway: processing of full-length SUMOs to their mature forms and deconjugation of SUMO from targeted proteins.</text>
</comment>
<evidence type="ECO:0000313" key="10">
    <source>
        <dbReference type="Proteomes" id="UP000583929"/>
    </source>
</evidence>
<name>A0A7J6G0G4_CANSA</name>
<dbReference type="Proteomes" id="UP000583929">
    <property type="component" value="Unassembled WGS sequence"/>
</dbReference>
<reference evidence="9 10" key="1">
    <citation type="journal article" date="2020" name="bioRxiv">
        <title>Sequence and annotation of 42 cannabis genomes reveals extensive copy number variation in cannabinoid synthesis and pathogen resistance genes.</title>
        <authorList>
            <person name="Mckernan K.J."/>
            <person name="Helbert Y."/>
            <person name="Kane L.T."/>
            <person name="Ebling H."/>
            <person name="Zhang L."/>
            <person name="Liu B."/>
            <person name="Eaton Z."/>
            <person name="Mclaughlin S."/>
            <person name="Kingan S."/>
            <person name="Baybayan P."/>
            <person name="Concepcion G."/>
            <person name="Jordan M."/>
            <person name="Riva A."/>
            <person name="Barbazuk W."/>
            <person name="Harkins T."/>
        </authorList>
    </citation>
    <scope>NUCLEOTIDE SEQUENCE [LARGE SCALE GENOMIC DNA]</scope>
    <source>
        <strain evidence="10">cv. Jamaican Lion 4</strain>
        <tissue evidence="9">Leaf</tissue>
    </source>
</reference>
<keyword evidence="2" id="KW-0645">Protease</keyword>
<evidence type="ECO:0000256" key="6">
    <source>
        <dbReference type="ARBA" id="ARBA00057729"/>
    </source>
</evidence>
<dbReference type="Gene3D" id="3.30.310.130">
    <property type="entry name" value="Ubiquitin-related"/>
    <property type="match status" value="1"/>
</dbReference>
<dbReference type="GO" id="GO:0006508">
    <property type="term" value="P:proteolysis"/>
    <property type="evidence" value="ECO:0007669"/>
    <property type="project" value="UniProtKB-KW"/>
</dbReference>
<dbReference type="InterPro" id="IPR003653">
    <property type="entry name" value="Peptidase_C48_C"/>
</dbReference>
<dbReference type="PANTHER" id="PTHR47764:SF14">
    <property type="entry name" value="UBIQUITIN-LIKE PROTEASE FAMILY PROFILE DOMAIN-CONTAINING PROTEIN"/>
    <property type="match status" value="1"/>
</dbReference>
<evidence type="ECO:0000256" key="1">
    <source>
        <dbReference type="ARBA" id="ARBA00005234"/>
    </source>
</evidence>
<evidence type="ECO:0000256" key="2">
    <source>
        <dbReference type="ARBA" id="ARBA00022670"/>
    </source>
</evidence>
<feature type="compositionally biased region" description="Basic residues" evidence="7">
    <location>
        <begin position="928"/>
        <end position="942"/>
    </location>
</feature>
<feature type="region of interest" description="Disordered" evidence="7">
    <location>
        <begin position="901"/>
        <end position="942"/>
    </location>
</feature>
<dbReference type="GO" id="GO:0008234">
    <property type="term" value="F:cysteine-type peptidase activity"/>
    <property type="evidence" value="ECO:0007669"/>
    <property type="project" value="UniProtKB-KW"/>
</dbReference>
<organism evidence="9 10">
    <name type="scientific">Cannabis sativa</name>
    <name type="common">Hemp</name>
    <name type="synonym">Marijuana</name>
    <dbReference type="NCBI Taxonomy" id="3483"/>
    <lineage>
        <taxon>Eukaryota</taxon>
        <taxon>Viridiplantae</taxon>
        <taxon>Streptophyta</taxon>
        <taxon>Embryophyta</taxon>
        <taxon>Tracheophyta</taxon>
        <taxon>Spermatophyta</taxon>
        <taxon>Magnoliopsida</taxon>
        <taxon>eudicotyledons</taxon>
        <taxon>Gunneridae</taxon>
        <taxon>Pentapetalae</taxon>
        <taxon>rosids</taxon>
        <taxon>fabids</taxon>
        <taxon>Rosales</taxon>
        <taxon>Cannabaceae</taxon>
        <taxon>Cannabis</taxon>
    </lineage>
</organism>
<dbReference type="FunFam" id="3.30.310.130:FF:000006">
    <property type="entry name" value="Probable ubiquitin-like-specific protease 2B"/>
    <property type="match status" value="1"/>
</dbReference>
<evidence type="ECO:0000313" key="9">
    <source>
        <dbReference type="EMBL" id="KAF4376428.1"/>
    </source>
</evidence>
<dbReference type="EMBL" id="JAATIQ010000154">
    <property type="protein sequence ID" value="KAF4376428.1"/>
    <property type="molecule type" value="Genomic_DNA"/>
</dbReference>
<dbReference type="SUPFAM" id="SSF54001">
    <property type="entry name" value="Cysteine proteinases"/>
    <property type="match status" value="1"/>
</dbReference>
<keyword evidence="5" id="KW-0788">Thiol protease</keyword>
<comment type="caution">
    <text evidence="9">The sequence shown here is derived from an EMBL/GenBank/DDBJ whole genome shotgun (WGS) entry which is preliminary data.</text>
</comment>
<dbReference type="Pfam" id="PF02902">
    <property type="entry name" value="Peptidase_C48"/>
    <property type="match status" value="1"/>
</dbReference>
<comment type="similarity">
    <text evidence="1">Belongs to the peptidase C48 family.</text>
</comment>
<dbReference type="InterPro" id="IPR038765">
    <property type="entry name" value="Papain-like_cys_pep_sf"/>
</dbReference>
<sequence length="942" mass="106200">MNERKKKKKNSTTKTAAEKKFGVFEFDDNDMNIEQVPKKFPPRKLGIHGNKNKANNIPDQSPINNYHFLEIFARGTENVHQDAEAIDVDGEGFHYSYSAVSPNNTRLGDSPVKVENSGVDAYLISSSSSHKVNRDPNGGFQYTYSAVSPNNTRLGDSTVKVENSGVDAYLISSSSSHETKRSGRISFETLSTEMSSLSTSPFCYEENQISPEKQQVQADCGGHKLDDKDKTVKIFPEFFLYRDIQYMKSCLTFSCHCIKLEGSPLTGTPKTFSFQWATDDIINIESDWSESVETALVVLHVKLNTSKIKGNASKTSGFESLRFSVYDPDWAETLEAIKSLGVGYNNKWNIDFDDNIPSGGKHLFGHSSMLSPTSCISSYDERFEDVIYPEGDPDAVIISKRDMELLEPETFINDTIIDFYIKYMANKIQSDKRHRFHFFNSFFFRKLADLDKDPSSAYEGKAAFQRVRKWTRKVNLFEKDFIFIPVNYSLHWSVLVICHPGEVHNLKGEESEATSKVPCILHMDSIKESHKGLKNLIQSYLCEEWKERHGGAAEDVSSKFLKLRFVPLELPQQQNLFDCGIFLLHYVELFLEEAPLEFSPFDISKYSKFLTRNWFLPEEASLKRYVLKKLIYEIHDHSHKTHLADSIKECPSVVPNETDNQEVGVIFLEKIGIASISNPDDCGISLSETSLLRGDQCCRNSDDIAWPSTHANLQLSVPYDRSILSPIEETEEAGGQETRSPLDKEEYHQVGESTSDLFSRFHIEDLETFGNNELPINCREVNEGDPICGTSSGFPTLQEIGLDVVIPISLQDMERCDHLAEPVKEECSSSSSKELTVIVANSSEEGSNEIGSTPTICIENEACVVPDSEENSYDISYIPCIDVENDIDERGRPTENIIRKRNIIRKSTNPPSSSGNAVSDSDELPTTKKQRHEARIGGRRAT</sequence>
<evidence type="ECO:0000256" key="3">
    <source>
        <dbReference type="ARBA" id="ARBA00022786"/>
    </source>
</evidence>
<dbReference type="AlphaFoldDB" id="A0A7J6G0G4"/>
<feature type="region of interest" description="Disordered" evidence="7">
    <location>
        <begin position="730"/>
        <end position="749"/>
    </location>
</feature>
<feature type="region of interest" description="Disordered" evidence="7">
    <location>
        <begin position="40"/>
        <end position="59"/>
    </location>
</feature>
<feature type="domain" description="Ubiquitin-like protease family profile" evidence="8">
    <location>
        <begin position="396"/>
        <end position="590"/>
    </location>
</feature>
<protein>
    <recommendedName>
        <fullName evidence="8">Ubiquitin-like protease family profile domain-containing protein</fullName>
    </recommendedName>
</protein>
<dbReference type="PROSITE" id="PS50600">
    <property type="entry name" value="ULP_PROTEASE"/>
    <property type="match status" value="1"/>
</dbReference>
<dbReference type="InterPro" id="IPR057375">
    <property type="entry name" value="ULP2A/B_PH"/>
</dbReference>
<keyword evidence="4" id="KW-0378">Hydrolase</keyword>
<proteinExistence type="inferred from homology"/>
<accession>A0A7J6G0G4</accession>
<keyword evidence="3" id="KW-0833">Ubl conjugation pathway</keyword>
<keyword evidence="10" id="KW-1185">Reference proteome</keyword>
<evidence type="ECO:0000259" key="8">
    <source>
        <dbReference type="PROSITE" id="PS50600"/>
    </source>
</evidence>
<dbReference type="Gene3D" id="1.10.418.20">
    <property type="match status" value="1"/>
</dbReference>
<gene>
    <name evidence="9" type="ORF">G4B88_000116</name>
</gene>
<dbReference type="PANTHER" id="PTHR47764">
    <property type="entry name" value="UBIQUITIN-LIKE-SPECIFIC PROTEASE 2B-RELATED"/>
    <property type="match status" value="1"/>
</dbReference>
<feature type="compositionally biased region" description="Basic and acidic residues" evidence="7">
    <location>
        <begin position="740"/>
        <end position="749"/>
    </location>
</feature>
<feature type="compositionally biased region" description="Polar residues" evidence="7">
    <location>
        <begin position="907"/>
        <end position="919"/>
    </location>
</feature>
<evidence type="ECO:0000256" key="4">
    <source>
        <dbReference type="ARBA" id="ARBA00022801"/>
    </source>
</evidence>